<dbReference type="Gene3D" id="2.160.20.10">
    <property type="entry name" value="Single-stranded right-handed beta-helix, Pectin lyase-like"/>
    <property type="match status" value="3"/>
</dbReference>
<proteinExistence type="predicted"/>
<dbReference type="EMBL" id="GG738917">
    <property type="protein sequence ID" value="EFC37504.1"/>
    <property type="molecule type" value="Genomic_DNA"/>
</dbReference>
<accession>D2W035</accession>
<dbReference type="RefSeq" id="XP_002670248.1">
    <property type="nucleotide sequence ID" value="XM_002670202.1"/>
</dbReference>
<evidence type="ECO:0000313" key="2">
    <source>
        <dbReference type="EMBL" id="EFC37504.1"/>
    </source>
</evidence>
<evidence type="ECO:0000313" key="3">
    <source>
        <dbReference type="Proteomes" id="UP000006671"/>
    </source>
</evidence>
<name>D2W035_NAEGR</name>
<dbReference type="InParanoid" id="D2W035"/>
<dbReference type="KEGG" id="ngr:NAEGRDRAFT_74717"/>
<dbReference type="Proteomes" id="UP000006671">
    <property type="component" value="Unassembled WGS sequence"/>
</dbReference>
<protein>
    <submittedName>
        <fullName evidence="2">Predicted protein</fullName>
    </submittedName>
</protein>
<dbReference type="VEuPathDB" id="AmoebaDB:NAEGRDRAFT_74717"/>
<feature type="signal peptide" evidence="1">
    <location>
        <begin position="1"/>
        <end position="29"/>
    </location>
</feature>
<dbReference type="InterPro" id="IPR006626">
    <property type="entry name" value="PbH1"/>
</dbReference>
<dbReference type="SMART" id="SM00710">
    <property type="entry name" value="PbH1"/>
    <property type="match status" value="4"/>
</dbReference>
<keyword evidence="1" id="KW-0732">Signal</keyword>
<dbReference type="InterPro" id="IPR012334">
    <property type="entry name" value="Pectin_lyas_fold"/>
</dbReference>
<feature type="chain" id="PRO_5003038774" evidence="1">
    <location>
        <begin position="30"/>
        <end position="1130"/>
    </location>
</feature>
<keyword evidence="3" id="KW-1185">Reference proteome</keyword>
<dbReference type="AlphaFoldDB" id="D2W035"/>
<organism evidence="3">
    <name type="scientific">Naegleria gruberi</name>
    <name type="common">Amoeba</name>
    <dbReference type="NCBI Taxonomy" id="5762"/>
    <lineage>
        <taxon>Eukaryota</taxon>
        <taxon>Discoba</taxon>
        <taxon>Heterolobosea</taxon>
        <taxon>Tetramitia</taxon>
        <taxon>Eutetramitia</taxon>
        <taxon>Vahlkampfiidae</taxon>
        <taxon>Naegleria</taxon>
    </lineage>
</organism>
<evidence type="ECO:0000256" key="1">
    <source>
        <dbReference type="SAM" id="SignalP"/>
    </source>
</evidence>
<dbReference type="SUPFAM" id="SSF51126">
    <property type="entry name" value="Pectin lyase-like"/>
    <property type="match status" value="1"/>
</dbReference>
<dbReference type="InterPro" id="IPR011050">
    <property type="entry name" value="Pectin_lyase_fold/virulence"/>
</dbReference>
<dbReference type="GeneID" id="8863182"/>
<sequence length="1130" mass="125375">MRREDWLVQATCVLFQLLATVLLCSTTNGQTIQDDLYIVPIAKINVPEYGSVSFYPQVYYFNSSYSSSSLQVSYSMADGSALKSGMTVLNGVLNFYSNPAHVGQLSVLRNVSYYNSENKFITISHVTIFQVIPTPTPNQLSLLFSDDFLGGDLSKWYLLDGTMKLQSAQLNIYQNNTKLVTVNSFDLTNQLGVTFTFNLLTTWTASRGILIYVDKLNYYEINLSGSSFTITRCVNGNPTVILQSTKLLQVHAANYYSSYKVYLQYTKEGMIITIAKIGILASDYVLNVVDSFTNIDVFKSVKLGFYEKTVDSPSQSNFKVLQCKVYNGKLMHSRQGVTYHVDGKNGNDLNDGLSSSSAFKTLNTAQYQLLPDDTLLIHDSIYRESFQINRQASVDHPITIKAFNQPTTTSTFTTTPYTHTAILDGSLVLDNSKFKKITNSNIYQIALKFTPDVVYQDNVKMSLAMKPLPSNLQDEYFVDNYIHPKNNSIQSSSDNSMIYLQLDDMFKYDQFGSQAPDDFWVGAIFYQFYKAGVYVITRKIVSYNATTNTIGLLYNDLPVVTSDSYAIANHIGCFSQAGQYVVNTNFISVSLSTDPTVSQTILEVSALDNGAKIVNGMEGINLQGLMVRKYLSDGIVCSGGCTNLVISNCSAKYNGGSGISLSYSSNLLVDGGEMSQNFNNGVNFGGAVKDSTVQNTYTHRNINNGIWVGNAGTPLFYCVNILLKSNKVGPQNSERLHPDNIQLASADNITLESNILTQDGDQNMWMDKNGLVIFKRNIIIGGPLGVNNAQSVVMFNNVFYNSYLRFAVAPVGPFVGLDNIADWSDMFNSITDTNSQSIANILVWSSMNSQLSSTIKSYSSYKSLTTADKTAIIDQINSVINNTSFMAQFKDVVIPFLGKEHVVAYPYWNAMTKRGLMDKSTGKLTNSNNETIYEAKGLTRAILDEVFDGIIYKGPITFYPRIVSIKNNAFIESFLQLPSTTYSLLPYWESNFNYIEQPASYHANIWKALAGPNTVFETSAKNTTLYFKNMTAYDFHLNCNSNITLIDKGTNVGLPYYGQAPDIGPYESNCNNEINPVNPVTPKPSISTNPQISAIASPKPNQSRVVSSTTMPEWKVFYLLIGLIISMLVP</sequence>
<gene>
    <name evidence="2" type="ORF">NAEGRDRAFT_74717</name>
</gene>
<reference evidence="2 3" key="1">
    <citation type="journal article" date="2010" name="Cell">
        <title>The genome of Naegleria gruberi illuminates early eukaryotic versatility.</title>
        <authorList>
            <person name="Fritz-Laylin L.K."/>
            <person name="Prochnik S.E."/>
            <person name="Ginger M.L."/>
            <person name="Dacks J.B."/>
            <person name="Carpenter M.L."/>
            <person name="Field M.C."/>
            <person name="Kuo A."/>
            <person name="Paredez A."/>
            <person name="Chapman J."/>
            <person name="Pham J."/>
            <person name="Shu S."/>
            <person name="Neupane R."/>
            <person name="Cipriano M."/>
            <person name="Mancuso J."/>
            <person name="Tu H."/>
            <person name="Salamov A."/>
            <person name="Lindquist E."/>
            <person name="Shapiro H."/>
            <person name="Lucas S."/>
            <person name="Grigoriev I.V."/>
            <person name="Cande W.Z."/>
            <person name="Fulton C."/>
            <person name="Rokhsar D.S."/>
            <person name="Dawson S.C."/>
        </authorList>
    </citation>
    <scope>NUCLEOTIDE SEQUENCE [LARGE SCALE GENOMIC DNA]</scope>
    <source>
        <strain evidence="2 3">NEG-M</strain>
    </source>
</reference>